<name>A0A7S2YI68_9STRA</name>
<gene>
    <name evidence="1" type="ORF">APAL1065_LOCUS17649</name>
</gene>
<evidence type="ECO:0000313" key="1">
    <source>
        <dbReference type="EMBL" id="CAD9977526.1"/>
    </source>
</evidence>
<accession>A0A7S2YI68</accession>
<dbReference type="AlphaFoldDB" id="A0A7S2YI68"/>
<dbReference type="EMBL" id="HBHT01026333">
    <property type="protein sequence ID" value="CAD9977526.1"/>
    <property type="molecule type" value="Transcribed_RNA"/>
</dbReference>
<reference evidence="1" key="1">
    <citation type="submission" date="2021-01" db="EMBL/GenBank/DDBJ databases">
        <authorList>
            <person name="Corre E."/>
            <person name="Pelletier E."/>
            <person name="Niang G."/>
            <person name="Scheremetjew M."/>
            <person name="Finn R."/>
            <person name="Kale V."/>
            <person name="Holt S."/>
            <person name="Cochrane G."/>
            <person name="Meng A."/>
            <person name="Brown T."/>
            <person name="Cohen L."/>
        </authorList>
    </citation>
    <scope>NUCLEOTIDE SEQUENCE</scope>
    <source>
        <strain evidence="1">CCMP125</strain>
    </source>
</reference>
<dbReference type="Gene3D" id="6.10.250.3440">
    <property type="match status" value="1"/>
</dbReference>
<organism evidence="1">
    <name type="scientific">Entomoneis paludosa</name>
    <dbReference type="NCBI Taxonomy" id="265537"/>
    <lineage>
        <taxon>Eukaryota</taxon>
        <taxon>Sar</taxon>
        <taxon>Stramenopiles</taxon>
        <taxon>Ochrophyta</taxon>
        <taxon>Bacillariophyta</taxon>
        <taxon>Bacillariophyceae</taxon>
        <taxon>Bacillariophycidae</taxon>
        <taxon>Entomoneidaceae</taxon>
        <taxon>Entomoneis</taxon>
    </lineage>
</organism>
<protein>
    <submittedName>
        <fullName evidence="1">Uncharacterized protein</fullName>
    </submittedName>
</protein>
<proteinExistence type="predicted"/>
<sequence length="196" mass="22456">MLASRQMSLVRSLRLTSEPGRVVVASVTQGMNGSSDLLVPATMNHQNITVRGYKKNADKNKKGRGDYVAYNPNEVEVDKSDKQLTHYLSFLNAPFKKEPPISEEEKERREAILKEYTIQKFKSHNAINHDLTCKGKMKAHALKMLPRNTKLKEHAVFVHDGLFHKDEPSYMYPPELRIPGLDLSRREESNDFEQFG</sequence>